<dbReference type="AlphaFoldDB" id="A0A2T6B909"/>
<sequence length="312" mass="32726">MLLKRIGNVVMVGCVLSGPAIAQTTAPDPVRDRIRALAQAVPFEAVNASPREDIIAHIGGMGQRNTDGSAFAVPDLDLELIMSSGSGSDVLMDPRILDAISRMPAERAAQVLRLIEDRRNGVTPLQDIPSLSGRDAQGGEREPQTLALRGWALDRDPSGAPFIQNGADTTSRIMIVPSMILGDLGRVLSVQDDETAFRVTLESGDVLEGPLLIANSGEETEDEASASASTEAAAPAEVALPTSSAPTRSLRPLPRPEGLGATRAADPLPVAAPIIEVTPKTAAARSIRPRPRPAELAVAPNPALEEEKEDAS</sequence>
<reference evidence="3 4" key="1">
    <citation type="submission" date="2018-04" db="EMBL/GenBank/DDBJ databases">
        <title>Genomic Encyclopedia of Archaeal and Bacterial Type Strains, Phase II (KMG-II): from individual species to whole genera.</title>
        <authorList>
            <person name="Goeker M."/>
        </authorList>
    </citation>
    <scope>NUCLEOTIDE SEQUENCE [LARGE SCALE GENOMIC DNA]</scope>
    <source>
        <strain evidence="3 4">DSM 21823</strain>
    </source>
</reference>
<evidence type="ECO:0000256" key="1">
    <source>
        <dbReference type="SAM" id="MobiDB-lite"/>
    </source>
</evidence>
<feature type="signal peptide" evidence="2">
    <location>
        <begin position="1"/>
        <end position="22"/>
    </location>
</feature>
<gene>
    <name evidence="3" type="ORF">C8N34_102313</name>
</gene>
<comment type="caution">
    <text evidence="3">The sequence shown here is derived from an EMBL/GenBank/DDBJ whole genome shotgun (WGS) entry which is preliminary data.</text>
</comment>
<keyword evidence="2" id="KW-0732">Signal</keyword>
<feature type="region of interest" description="Disordered" evidence="1">
    <location>
        <begin position="217"/>
        <end position="312"/>
    </location>
</feature>
<keyword evidence="4" id="KW-1185">Reference proteome</keyword>
<accession>A0A2T6B909</accession>
<name>A0A2T6B909_9RHOB</name>
<protein>
    <submittedName>
        <fullName evidence="3">Uncharacterized protein</fullName>
    </submittedName>
</protein>
<dbReference type="EMBL" id="QBKP01000002">
    <property type="protein sequence ID" value="PTX52533.1"/>
    <property type="molecule type" value="Genomic_DNA"/>
</dbReference>
<evidence type="ECO:0000313" key="4">
    <source>
        <dbReference type="Proteomes" id="UP000244224"/>
    </source>
</evidence>
<dbReference type="Proteomes" id="UP000244224">
    <property type="component" value="Unassembled WGS sequence"/>
</dbReference>
<organism evidence="3 4">
    <name type="scientific">Gemmobacter caeni</name>
    <dbReference type="NCBI Taxonomy" id="589035"/>
    <lineage>
        <taxon>Bacteria</taxon>
        <taxon>Pseudomonadati</taxon>
        <taxon>Pseudomonadota</taxon>
        <taxon>Alphaproteobacteria</taxon>
        <taxon>Rhodobacterales</taxon>
        <taxon>Paracoccaceae</taxon>
        <taxon>Gemmobacter</taxon>
    </lineage>
</organism>
<proteinExistence type="predicted"/>
<evidence type="ECO:0000313" key="3">
    <source>
        <dbReference type="EMBL" id="PTX52533.1"/>
    </source>
</evidence>
<feature type="compositionally biased region" description="Low complexity" evidence="1">
    <location>
        <begin position="225"/>
        <end position="239"/>
    </location>
</feature>
<evidence type="ECO:0000256" key="2">
    <source>
        <dbReference type="SAM" id="SignalP"/>
    </source>
</evidence>
<feature type="chain" id="PRO_5015731879" evidence="2">
    <location>
        <begin position="23"/>
        <end position="312"/>
    </location>
</feature>